<dbReference type="Gene3D" id="1.20.1600.10">
    <property type="entry name" value="Outer membrane efflux proteins (OEP)"/>
    <property type="match status" value="1"/>
</dbReference>
<dbReference type="EMBL" id="BMKP01000013">
    <property type="protein sequence ID" value="GGF28092.1"/>
    <property type="molecule type" value="Genomic_DNA"/>
</dbReference>
<comment type="similarity">
    <text evidence="1">Belongs to the outer membrane factor (OMF) (TC 1.B.17) family.</text>
</comment>
<dbReference type="InterPro" id="IPR003423">
    <property type="entry name" value="OMP_efflux"/>
</dbReference>
<dbReference type="Proteomes" id="UP000655016">
    <property type="component" value="Unassembled WGS sequence"/>
</dbReference>
<evidence type="ECO:0000313" key="3">
    <source>
        <dbReference type="Proteomes" id="UP000655016"/>
    </source>
</evidence>
<evidence type="ECO:0000313" key="2">
    <source>
        <dbReference type="EMBL" id="GGF28092.1"/>
    </source>
</evidence>
<name>A0ABQ1UW51_9FLAO</name>
<protein>
    <recommendedName>
        <fullName evidence="4">Outer membrane efflux protein</fullName>
    </recommendedName>
</protein>
<reference evidence="3" key="1">
    <citation type="journal article" date="2019" name="Int. J. Syst. Evol. Microbiol.">
        <title>The Global Catalogue of Microorganisms (GCM) 10K type strain sequencing project: providing services to taxonomists for standard genome sequencing and annotation.</title>
        <authorList>
            <consortium name="The Broad Institute Genomics Platform"/>
            <consortium name="The Broad Institute Genome Sequencing Center for Infectious Disease"/>
            <person name="Wu L."/>
            <person name="Ma J."/>
        </authorList>
    </citation>
    <scope>NUCLEOTIDE SEQUENCE [LARGE SCALE GENOMIC DNA]</scope>
    <source>
        <strain evidence="3">CGMCC 1.16060</strain>
    </source>
</reference>
<gene>
    <name evidence="2" type="ORF">GCM10011518_41750</name>
</gene>
<proteinExistence type="inferred from homology"/>
<keyword evidence="3" id="KW-1185">Reference proteome</keyword>
<dbReference type="SUPFAM" id="SSF56954">
    <property type="entry name" value="Outer membrane efflux proteins (OEP)"/>
    <property type="match status" value="1"/>
</dbReference>
<dbReference type="Pfam" id="PF02321">
    <property type="entry name" value="OEP"/>
    <property type="match status" value="1"/>
</dbReference>
<organism evidence="2 3">
    <name type="scientific">Flavobacterium limi</name>
    <dbReference type="NCBI Taxonomy" id="2045105"/>
    <lineage>
        <taxon>Bacteria</taxon>
        <taxon>Pseudomonadati</taxon>
        <taxon>Bacteroidota</taxon>
        <taxon>Flavobacteriia</taxon>
        <taxon>Flavobacteriales</taxon>
        <taxon>Flavobacteriaceae</taxon>
        <taxon>Flavobacterium</taxon>
    </lineage>
</organism>
<evidence type="ECO:0000256" key="1">
    <source>
        <dbReference type="ARBA" id="ARBA00007613"/>
    </source>
</evidence>
<evidence type="ECO:0008006" key="4">
    <source>
        <dbReference type="Google" id="ProtNLM"/>
    </source>
</evidence>
<accession>A0ABQ1UW51</accession>
<sequence>MKQLESIKYYSANLALGVGFNNAADQYQDIFQNPNQSQNFTISLSVPLLDFGKRKTEYEISKAKYEIESISLDQDKRNSIEKINLLREEIADYYDALKIEKSRADLLQNKLRIMETLLLSQKILYAEYSDIERSAYDTNMDIMNITEEIYNKITDLEKITLIEIVKNDN</sequence>
<comment type="caution">
    <text evidence="2">The sequence shown here is derived from an EMBL/GenBank/DDBJ whole genome shotgun (WGS) entry which is preliminary data.</text>
</comment>